<gene>
    <name evidence="1" type="ORF">PF006_g9602</name>
</gene>
<dbReference type="EMBL" id="QXGA01000463">
    <property type="protein sequence ID" value="KAE9145554.1"/>
    <property type="molecule type" value="Genomic_DNA"/>
</dbReference>
<organism evidence="1 2">
    <name type="scientific">Phytophthora fragariae</name>
    <dbReference type="NCBI Taxonomy" id="53985"/>
    <lineage>
        <taxon>Eukaryota</taxon>
        <taxon>Sar</taxon>
        <taxon>Stramenopiles</taxon>
        <taxon>Oomycota</taxon>
        <taxon>Peronosporomycetes</taxon>
        <taxon>Peronosporales</taxon>
        <taxon>Peronosporaceae</taxon>
        <taxon>Phytophthora</taxon>
    </lineage>
</organism>
<accession>A0A6A3U3H5</accession>
<dbReference type="AlphaFoldDB" id="A0A6A3U3H5"/>
<dbReference type="Proteomes" id="UP000440732">
    <property type="component" value="Unassembled WGS sequence"/>
</dbReference>
<sequence>MLVGSAFERVSQEVVFAVFSCVLAVQPRNTCDEHVTSAMPAHASWKAPEGTVE</sequence>
<proteinExistence type="predicted"/>
<name>A0A6A3U3H5_9STRA</name>
<comment type="caution">
    <text evidence="1">The sequence shown here is derived from an EMBL/GenBank/DDBJ whole genome shotgun (WGS) entry which is preliminary data.</text>
</comment>
<protein>
    <submittedName>
        <fullName evidence="1">Uncharacterized protein</fullName>
    </submittedName>
</protein>
<evidence type="ECO:0000313" key="2">
    <source>
        <dbReference type="Proteomes" id="UP000440732"/>
    </source>
</evidence>
<evidence type="ECO:0000313" key="1">
    <source>
        <dbReference type="EMBL" id="KAE9145554.1"/>
    </source>
</evidence>
<reference evidence="1 2" key="1">
    <citation type="submission" date="2018-08" db="EMBL/GenBank/DDBJ databases">
        <title>Genomic investigation of the strawberry pathogen Phytophthora fragariae indicates pathogenicity is determined by transcriptional variation in three key races.</title>
        <authorList>
            <person name="Adams T.M."/>
            <person name="Armitage A.D."/>
            <person name="Sobczyk M.K."/>
            <person name="Bates H.J."/>
            <person name="Dunwell J.M."/>
            <person name="Nellist C.F."/>
            <person name="Harrison R.J."/>
        </authorList>
    </citation>
    <scope>NUCLEOTIDE SEQUENCE [LARGE SCALE GENOMIC DNA]</scope>
    <source>
        <strain evidence="1 2">NOV-5</strain>
    </source>
</reference>